<dbReference type="AlphaFoldDB" id="A0AAV4FXL1"/>
<evidence type="ECO:0000259" key="3">
    <source>
        <dbReference type="Pfam" id="PF15902"/>
    </source>
</evidence>
<dbReference type="GO" id="GO:0016050">
    <property type="term" value="P:vesicle organization"/>
    <property type="evidence" value="ECO:0007669"/>
    <property type="project" value="TreeGrafter"/>
</dbReference>
<evidence type="ECO:0000313" key="4">
    <source>
        <dbReference type="EMBL" id="GFR77046.1"/>
    </source>
</evidence>
<protein>
    <submittedName>
        <fullName evidence="4">Sortilin</fullName>
    </submittedName>
</protein>
<dbReference type="Gene3D" id="2.130.10.10">
    <property type="entry name" value="YVTN repeat-like/Quinoprotein amine dehydrogenase"/>
    <property type="match status" value="1"/>
</dbReference>
<dbReference type="PANTHER" id="PTHR12106">
    <property type="entry name" value="SORTILIN RELATED"/>
    <property type="match status" value="1"/>
</dbReference>
<keyword evidence="5" id="KW-1185">Reference proteome</keyword>
<dbReference type="Pfam" id="PF15902">
    <property type="entry name" value="Sortilin-Vps10"/>
    <property type="match status" value="1"/>
</dbReference>
<dbReference type="GO" id="GO:0005829">
    <property type="term" value="C:cytosol"/>
    <property type="evidence" value="ECO:0007669"/>
    <property type="project" value="GOC"/>
</dbReference>
<dbReference type="InterPro" id="IPR050310">
    <property type="entry name" value="VPS10-sortilin"/>
</dbReference>
<name>A0AAV4FXL1_9GAST</name>
<dbReference type="InterPro" id="IPR031778">
    <property type="entry name" value="Sortilin_N"/>
</dbReference>
<dbReference type="EMBL" id="BMAT01011674">
    <property type="protein sequence ID" value="GFR77046.1"/>
    <property type="molecule type" value="Genomic_DNA"/>
</dbReference>
<dbReference type="PANTHER" id="PTHR12106:SF23">
    <property type="entry name" value="SORTILIN"/>
    <property type="match status" value="1"/>
</dbReference>
<evidence type="ECO:0000313" key="5">
    <source>
        <dbReference type="Proteomes" id="UP000762676"/>
    </source>
</evidence>
<accession>A0AAV4FXL1</accession>
<dbReference type="SUPFAM" id="SSF50939">
    <property type="entry name" value="Sialidases"/>
    <property type="match status" value="1"/>
</dbReference>
<dbReference type="InterPro" id="IPR036278">
    <property type="entry name" value="Sialidase_sf"/>
</dbReference>
<dbReference type="GO" id="GO:0016020">
    <property type="term" value="C:membrane"/>
    <property type="evidence" value="ECO:0007669"/>
    <property type="project" value="TreeGrafter"/>
</dbReference>
<feature type="region of interest" description="Disordered" evidence="2">
    <location>
        <begin position="1"/>
        <end position="24"/>
    </location>
</feature>
<dbReference type="InterPro" id="IPR015943">
    <property type="entry name" value="WD40/YVTN_repeat-like_dom_sf"/>
</dbReference>
<dbReference type="GO" id="GO:0006895">
    <property type="term" value="P:Golgi to endosome transport"/>
    <property type="evidence" value="ECO:0007669"/>
    <property type="project" value="TreeGrafter"/>
</dbReference>
<reference evidence="4 5" key="1">
    <citation type="journal article" date="2021" name="Elife">
        <title>Chloroplast acquisition without the gene transfer in kleptoplastic sea slugs, Plakobranchus ocellatus.</title>
        <authorList>
            <person name="Maeda T."/>
            <person name="Takahashi S."/>
            <person name="Yoshida T."/>
            <person name="Shimamura S."/>
            <person name="Takaki Y."/>
            <person name="Nagai Y."/>
            <person name="Toyoda A."/>
            <person name="Suzuki Y."/>
            <person name="Arimoto A."/>
            <person name="Ishii H."/>
            <person name="Satoh N."/>
            <person name="Nishiyama T."/>
            <person name="Hasebe M."/>
            <person name="Maruyama T."/>
            <person name="Minagawa J."/>
            <person name="Obokata J."/>
            <person name="Shigenobu S."/>
        </authorList>
    </citation>
    <scope>NUCLEOTIDE SEQUENCE [LARGE SCALE GENOMIC DNA]</scope>
</reference>
<proteinExistence type="predicted"/>
<gene>
    <name evidence="4" type="ORF">ElyMa_005815100</name>
</gene>
<evidence type="ECO:0000256" key="1">
    <source>
        <dbReference type="ARBA" id="ARBA00022737"/>
    </source>
</evidence>
<feature type="domain" description="Sortilin N-terminal" evidence="3">
    <location>
        <begin position="18"/>
        <end position="338"/>
    </location>
</feature>
<comment type="caution">
    <text evidence="4">The sequence shown here is derived from an EMBL/GenBank/DDBJ whole genome shotgun (WGS) entry which is preliminary data.</text>
</comment>
<keyword evidence="1" id="KW-0677">Repeat</keyword>
<evidence type="ECO:0000256" key="2">
    <source>
        <dbReference type="SAM" id="MobiDB-lite"/>
    </source>
</evidence>
<organism evidence="4 5">
    <name type="scientific">Elysia marginata</name>
    <dbReference type="NCBI Taxonomy" id="1093978"/>
    <lineage>
        <taxon>Eukaryota</taxon>
        <taxon>Metazoa</taxon>
        <taxon>Spiralia</taxon>
        <taxon>Lophotrochozoa</taxon>
        <taxon>Mollusca</taxon>
        <taxon>Gastropoda</taxon>
        <taxon>Heterobranchia</taxon>
        <taxon>Euthyneura</taxon>
        <taxon>Panpulmonata</taxon>
        <taxon>Sacoglossa</taxon>
        <taxon>Placobranchoidea</taxon>
        <taxon>Plakobranchidae</taxon>
        <taxon>Elysia</taxon>
    </lineage>
</organism>
<dbReference type="GO" id="GO:0005794">
    <property type="term" value="C:Golgi apparatus"/>
    <property type="evidence" value="ECO:0007669"/>
    <property type="project" value="TreeGrafter"/>
</dbReference>
<dbReference type="Proteomes" id="UP000762676">
    <property type="component" value="Unassembled WGS sequence"/>
</dbReference>
<dbReference type="GO" id="GO:0006897">
    <property type="term" value="P:endocytosis"/>
    <property type="evidence" value="ECO:0007669"/>
    <property type="project" value="TreeGrafter"/>
</dbReference>
<sequence>MSQGTETFSIPGHPAQITNHGRNWTNLNDKVDSKVFRENDGLQRNPHNATKVYLISGDHELYITEDGGENWRKTSIALTEDDKRRTYVEDTLEFHSEADYDNHIAVVSNKRELHVTYDNFRKTEVIQKQVHAVKWGTYESNSADCLYVTVGEFSNPFLSLGPEVLDLQRYNRKTDTWTTVLKRVTVFDIKGKFMYASIFKNEKVTTMEDDKLMMISSDGGTTWDEAKVPTINGDRFYSVMDMSEGLIFMHVDNPGDTGYGTLYTSSDNGLLYSESLQHHLYPNGNTAHDFYKIESIRGVFLASQMGWDKSIHTVITYNRGGEWKNVSRPLGSECKNDEKVLVILGGKCPQGFS</sequence>